<dbReference type="GO" id="GO:0005886">
    <property type="term" value="C:plasma membrane"/>
    <property type="evidence" value="ECO:0007669"/>
    <property type="project" value="UniProtKB-SubCell"/>
</dbReference>
<dbReference type="PANTHER" id="PTHR37820:SF1">
    <property type="entry name" value="CELL DIVISION PROTEIN FTSQ"/>
    <property type="match status" value="1"/>
</dbReference>
<comment type="similarity">
    <text evidence="8">Belongs to the FtsQ/DivIB family. DivIB subfamily.</text>
</comment>
<evidence type="ECO:0000259" key="10">
    <source>
        <dbReference type="PROSITE" id="PS51779"/>
    </source>
</evidence>
<feature type="region of interest" description="Disordered" evidence="9">
    <location>
        <begin position="1"/>
        <end position="73"/>
    </location>
</feature>
<evidence type="ECO:0000256" key="1">
    <source>
        <dbReference type="ARBA" id="ARBA00004370"/>
    </source>
</evidence>
<name>A0A242JW71_9ENTE</name>
<dbReference type="AlphaFoldDB" id="A0A242JW71"/>
<dbReference type="InterPro" id="IPR013685">
    <property type="entry name" value="POTRA_FtsQ_type"/>
</dbReference>
<keyword evidence="5 8" id="KW-1133">Transmembrane helix</keyword>
<evidence type="ECO:0000256" key="3">
    <source>
        <dbReference type="ARBA" id="ARBA00022618"/>
    </source>
</evidence>
<dbReference type="PANTHER" id="PTHR37820">
    <property type="entry name" value="CELL DIVISION PROTEIN DIVIB"/>
    <property type="match status" value="1"/>
</dbReference>
<dbReference type="HAMAP" id="MF_00912">
    <property type="entry name" value="DivIB"/>
    <property type="match status" value="1"/>
</dbReference>
<dbReference type="InterPro" id="IPR005548">
    <property type="entry name" value="Cell_div_FtsQ/DivIB_C"/>
</dbReference>
<feature type="compositionally biased region" description="Polar residues" evidence="9">
    <location>
        <begin position="11"/>
        <end position="24"/>
    </location>
</feature>
<evidence type="ECO:0000256" key="6">
    <source>
        <dbReference type="ARBA" id="ARBA00023136"/>
    </source>
</evidence>
<accession>A0A242JW71</accession>
<keyword evidence="2 8" id="KW-1003">Cell membrane</keyword>
<keyword evidence="3 8" id="KW-0132">Cell division</keyword>
<comment type="subcellular location">
    <subcellularLocation>
        <location evidence="8">Cell membrane</location>
        <topology evidence="8">Single-pass type II membrane protein</topology>
    </subcellularLocation>
    <subcellularLocation>
        <location evidence="1">Membrane</location>
    </subcellularLocation>
    <text evidence="8">Localizes to the division septum.</text>
</comment>
<dbReference type="EMBL" id="NGMO01000004">
    <property type="protein sequence ID" value="OTP09565.1"/>
    <property type="molecule type" value="Genomic_DNA"/>
</dbReference>
<feature type="domain" description="POTRA" evidence="10">
    <location>
        <begin position="135"/>
        <end position="206"/>
    </location>
</feature>
<feature type="compositionally biased region" description="Low complexity" evidence="9">
    <location>
        <begin position="348"/>
        <end position="364"/>
    </location>
</feature>
<protein>
    <recommendedName>
        <fullName evidence="8">Cell division protein DivIB</fullName>
    </recommendedName>
</protein>
<keyword evidence="7 8" id="KW-0131">Cell cycle</keyword>
<dbReference type="InterPro" id="IPR034746">
    <property type="entry name" value="POTRA"/>
</dbReference>
<dbReference type="Pfam" id="PF08478">
    <property type="entry name" value="POTRA_1"/>
    <property type="match status" value="1"/>
</dbReference>
<evidence type="ECO:0000313" key="12">
    <source>
        <dbReference type="Proteomes" id="UP000194933"/>
    </source>
</evidence>
<reference evidence="11 12" key="1">
    <citation type="submission" date="2017-05" db="EMBL/GenBank/DDBJ databases">
        <title>The Genome Sequence of Enterococcus sp. 10A9_DIV0425.</title>
        <authorList>
            <consortium name="The Broad Institute Genomics Platform"/>
            <consortium name="The Broad Institute Genomic Center for Infectious Diseases"/>
            <person name="Earl A."/>
            <person name="Manson A."/>
            <person name="Schwartman J."/>
            <person name="Gilmore M."/>
            <person name="Abouelleil A."/>
            <person name="Cao P."/>
            <person name="Chapman S."/>
            <person name="Cusick C."/>
            <person name="Shea T."/>
            <person name="Young S."/>
            <person name="Neafsey D."/>
            <person name="Nusbaum C."/>
            <person name="Birren B."/>
        </authorList>
    </citation>
    <scope>NUCLEOTIDE SEQUENCE [LARGE SCALE GENOMIC DNA]</scope>
    <source>
        <strain evidence="11 12">10A9_DIV0425</strain>
    </source>
</reference>
<sequence>MSKKKEPENIPDQSTDIGNLTPWQKANRKYLAEHGEKSPEDKPNSEPKTKEDVPKEISEVNKDQEIQNETTKKQPLDFEEIEQKKVGGPYNGSFLDRLPNLKTQRNKVLYRRLGLIITVLLIPLVFLIYYVSPFSKLEAISVSGNEVVSKEEILKDTQLKIHEHVWHQYWHRDEAINRLKKDQPRIKTAKLSFSGVNTFNLAVTEYKEIALILKNGKYYPVIEDGTVLSQNVANPTKNLPILEGFTDSKKIKDLAEAYNKLSPELQKAISEIKYTPRESNKQLIQLNMNDGNQVIVNITNLATQMNYYSQVASEMKEKGVIDMEVGIFSYPYPQEDEETATNQPTNDETSTSPAESTEPASESPDNGNETNPEEDHSVPTSSNLDEN</sequence>
<evidence type="ECO:0000256" key="9">
    <source>
        <dbReference type="SAM" id="MobiDB-lite"/>
    </source>
</evidence>
<organism evidence="11 12">
    <name type="scientific">Candidatus Enterococcus wittei</name>
    <dbReference type="NCBI Taxonomy" id="1987383"/>
    <lineage>
        <taxon>Bacteria</taxon>
        <taxon>Bacillati</taxon>
        <taxon>Bacillota</taxon>
        <taxon>Bacilli</taxon>
        <taxon>Lactobacillales</taxon>
        <taxon>Enterococcaceae</taxon>
        <taxon>Enterococcus</taxon>
    </lineage>
</organism>
<dbReference type="PROSITE" id="PS51779">
    <property type="entry name" value="POTRA"/>
    <property type="match status" value="1"/>
</dbReference>
<feature type="compositionally biased region" description="Basic and acidic residues" evidence="9">
    <location>
        <begin position="30"/>
        <end position="73"/>
    </location>
</feature>
<dbReference type="InterPro" id="IPR026580">
    <property type="entry name" value="DivIB"/>
</dbReference>
<evidence type="ECO:0000256" key="2">
    <source>
        <dbReference type="ARBA" id="ARBA00022475"/>
    </source>
</evidence>
<dbReference type="GO" id="GO:0043093">
    <property type="term" value="P:FtsZ-dependent cytokinesis"/>
    <property type="evidence" value="ECO:0007669"/>
    <property type="project" value="UniProtKB-UniRule"/>
</dbReference>
<evidence type="ECO:0000313" key="11">
    <source>
        <dbReference type="EMBL" id="OTP09565.1"/>
    </source>
</evidence>
<feature type="transmembrane region" description="Helical" evidence="8">
    <location>
        <begin position="113"/>
        <end position="131"/>
    </location>
</feature>
<feature type="compositionally biased region" description="Polar residues" evidence="9">
    <location>
        <begin position="378"/>
        <end position="387"/>
    </location>
</feature>
<evidence type="ECO:0000256" key="7">
    <source>
        <dbReference type="ARBA" id="ARBA00023306"/>
    </source>
</evidence>
<evidence type="ECO:0000256" key="8">
    <source>
        <dbReference type="HAMAP-Rule" id="MF_00912"/>
    </source>
</evidence>
<proteinExistence type="inferred from homology"/>
<dbReference type="STRING" id="1987383.A5844_002344"/>
<dbReference type="InterPro" id="IPR050487">
    <property type="entry name" value="FtsQ_DivIB"/>
</dbReference>
<dbReference type="GO" id="GO:0032153">
    <property type="term" value="C:cell division site"/>
    <property type="evidence" value="ECO:0007669"/>
    <property type="project" value="UniProtKB-UniRule"/>
</dbReference>
<comment type="function">
    <text evidence="8">Cell division protein that may be involved in stabilizing or promoting the assembly of the division complex.</text>
</comment>
<feature type="region of interest" description="Disordered" evidence="9">
    <location>
        <begin position="335"/>
        <end position="387"/>
    </location>
</feature>
<keyword evidence="4 8" id="KW-0812">Transmembrane</keyword>
<evidence type="ECO:0000256" key="5">
    <source>
        <dbReference type="ARBA" id="ARBA00022989"/>
    </source>
</evidence>
<dbReference type="Pfam" id="PF03799">
    <property type="entry name" value="FtsQ_DivIB_C"/>
    <property type="match status" value="1"/>
</dbReference>
<dbReference type="Gene3D" id="3.40.50.10960">
    <property type="match status" value="1"/>
</dbReference>
<dbReference type="Proteomes" id="UP000194933">
    <property type="component" value="Unassembled WGS sequence"/>
</dbReference>
<keyword evidence="12" id="KW-1185">Reference proteome</keyword>
<comment type="caution">
    <text evidence="11">The sequence shown here is derived from an EMBL/GenBank/DDBJ whole genome shotgun (WGS) entry which is preliminary data.</text>
</comment>
<evidence type="ECO:0000256" key="4">
    <source>
        <dbReference type="ARBA" id="ARBA00022692"/>
    </source>
</evidence>
<dbReference type="RefSeq" id="WP_086285390.1">
    <property type="nucleotide sequence ID" value="NZ_NGMO01000004.1"/>
</dbReference>
<keyword evidence="6 8" id="KW-0472">Membrane</keyword>
<gene>
    <name evidence="8" type="primary">divIB</name>
    <name evidence="11" type="ORF">A5844_002344</name>
</gene>